<accession>A0A382Q8T3</accession>
<organism evidence="1">
    <name type="scientific">marine metagenome</name>
    <dbReference type="NCBI Taxonomy" id="408172"/>
    <lineage>
        <taxon>unclassified sequences</taxon>
        <taxon>metagenomes</taxon>
        <taxon>ecological metagenomes</taxon>
    </lineage>
</organism>
<name>A0A382Q8T3_9ZZZZ</name>
<dbReference type="EMBL" id="UINC01112460">
    <property type="protein sequence ID" value="SVC81427.1"/>
    <property type="molecule type" value="Genomic_DNA"/>
</dbReference>
<dbReference type="AlphaFoldDB" id="A0A382Q8T3"/>
<gene>
    <name evidence="1" type="ORF">METZ01_LOCUS334281</name>
</gene>
<proteinExistence type="predicted"/>
<reference evidence="1" key="1">
    <citation type="submission" date="2018-05" db="EMBL/GenBank/DDBJ databases">
        <authorList>
            <person name="Lanie J.A."/>
            <person name="Ng W.-L."/>
            <person name="Kazmierczak K.M."/>
            <person name="Andrzejewski T.M."/>
            <person name="Davidsen T.M."/>
            <person name="Wayne K.J."/>
            <person name="Tettelin H."/>
            <person name="Glass J.I."/>
            <person name="Rusch D."/>
            <person name="Podicherti R."/>
            <person name="Tsui H.-C.T."/>
            <person name="Winkler M.E."/>
        </authorList>
    </citation>
    <scope>NUCLEOTIDE SEQUENCE</scope>
</reference>
<evidence type="ECO:0000313" key="1">
    <source>
        <dbReference type="EMBL" id="SVC81427.1"/>
    </source>
</evidence>
<sequence>MTQTTNLSLGNEPTGVAIPSDPYVLIILTEK</sequence>
<protein>
    <submittedName>
        <fullName evidence="1">Uncharacterized protein</fullName>
    </submittedName>
</protein>